<evidence type="ECO:0000313" key="3">
    <source>
        <dbReference type="Proteomes" id="UP001530377"/>
    </source>
</evidence>
<dbReference type="AlphaFoldDB" id="A0ABD3SQB1"/>
<feature type="region of interest" description="Disordered" evidence="1">
    <location>
        <begin position="1"/>
        <end position="43"/>
    </location>
</feature>
<evidence type="ECO:0000313" key="2">
    <source>
        <dbReference type="EMBL" id="KAL3826556.1"/>
    </source>
</evidence>
<evidence type="ECO:0008006" key="4">
    <source>
        <dbReference type="Google" id="ProtNLM"/>
    </source>
</evidence>
<keyword evidence="3" id="KW-1185">Reference proteome</keyword>
<reference evidence="2 3" key="1">
    <citation type="submission" date="2024-10" db="EMBL/GenBank/DDBJ databases">
        <title>Updated reference genomes for cyclostephanoid diatoms.</title>
        <authorList>
            <person name="Roberts W.R."/>
            <person name="Alverson A.J."/>
        </authorList>
    </citation>
    <scope>NUCLEOTIDE SEQUENCE [LARGE SCALE GENOMIC DNA]</scope>
    <source>
        <strain evidence="2 3">AJA228-03</strain>
    </source>
</reference>
<proteinExistence type="predicted"/>
<evidence type="ECO:0000256" key="1">
    <source>
        <dbReference type="SAM" id="MobiDB-lite"/>
    </source>
</evidence>
<dbReference type="Proteomes" id="UP001530377">
    <property type="component" value="Unassembled WGS sequence"/>
</dbReference>
<name>A0ABD3SQB1_9STRA</name>
<comment type="caution">
    <text evidence="2">The sequence shown here is derived from an EMBL/GenBank/DDBJ whole genome shotgun (WGS) entry which is preliminary data.</text>
</comment>
<sequence length="83" mass="9220">MPTKSFDAHQHIASPILSTSPQQHRGPPSCADGHRHQRPHTELSSCQESYSLFKRCSMADATEGYSCSDAVASYMRCAFDDCR</sequence>
<dbReference type="EMBL" id="JALLPB020000019">
    <property type="protein sequence ID" value="KAL3826556.1"/>
    <property type="molecule type" value="Genomic_DNA"/>
</dbReference>
<organism evidence="2 3">
    <name type="scientific">Cyclostephanos tholiformis</name>
    <dbReference type="NCBI Taxonomy" id="382380"/>
    <lineage>
        <taxon>Eukaryota</taxon>
        <taxon>Sar</taxon>
        <taxon>Stramenopiles</taxon>
        <taxon>Ochrophyta</taxon>
        <taxon>Bacillariophyta</taxon>
        <taxon>Coscinodiscophyceae</taxon>
        <taxon>Thalassiosirophycidae</taxon>
        <taxon>Stephanodiscales</taxon>
        <taxon>Stephanodiscaceae</taxon>
        <taxon>Cyclostephanos</taxon>
    </lineage>
</organism>
<feature type="compositionally biased region" description="Basic and acidic residues" evidence="1">
    <location>
        <begin position="1"/>
        <end position="10"/>
    </location>
</feature>
<accession>A0ABD3SQB1</accession>
<gene>
    <name evidence="2" type="ORF">ACHAXA_003620</name>
</gene>
<protein>
    <recommendedName>
        <fullName evidence="4">CHCH domain-containing protein</fullName>
    </recommendedName>
</protein>